<keyword evidence="2" id="KW-1185">Reference proteome</keyword>
<organism evidence="1 2">
    <name type="scientific">Cuscuta campestris</name>
    <dbReference type="NCBI Taxonomy" id="132261"/>
    <lineage>
        <taxon>Eukaryota</taxon>
        <taxon>Viridiplantae</taxon>
        <taxon>Streptophyta</taxon>
        <taxon>Embryophyta</taxon>
        <taxon>Tracheophyta</taxon>
        <taxon>Spermatophyta</taxon>
        <taxon>Magnoliopsida</taxon>
        <taxon>eudicotyledons</taxon>
        <taxon>Gunneridae</taxon>
        <taxon>Pentapetalae</taxon>
        <taxon>asterids</taxon>
        <taxon>lamiids</taxon>
        <taxon>Solanales</taxon>
        <taxon>Convolvulaceae</taxon>
        <taxon>Cuscuteae</taxon>
        <taxon>Cuscuta</taxon>
        <taxon>Cuscuta subgen. Grammica</taxon>
        <taxon>Cuscuta sect. Cleistogrammica</taxon>
    </lineage>
</organism>
<dbReference type="AlphaFoldDB" id="A0A484MA79"/>
<reference evidence="1 2" key="1">
    <citation type="submission" date="2018-04" db="EMBL/GenBank/DDBJ databases">
        <authorList>
            <person name="Vogel A."/>
        </authorList>
    </citation>
    <scope>NUCLEOTIDE SEQUENCE [LARGE SCALE GENOMIC DNA]</scope>
</reference>
<evidence type="ECO:0000313" key="2">
    <source>
        <dbReference type="Proteomes" id="UP000595140"/>
    </source>
</evidence>
<proteinExistence type="predicted"/>
<sequence>MSLHSTESLQISITGLNIFKIQSNITQQQPLPNVGEDGMETWCDEVNDQLGKMKNQVGEDEEPGRRR</sequence>
<dbReference type="Proteomes" id="UP000595140">
    <property type="component" value="Unassembled WGS sequence"/>
</dbReference>
<accession>A0A484MA79</accession>
<gene>
    <name evidence="1" type="ORF">CCAM_LOCUS27537</name>
</gene>
<evidence type="ECO:0000313" key="1">
    <source>
        <dbReference type="EMBL" id="VFQ85761.1"/>
    </source>
</evidence>
<dbReference type="EMBL" id="OOIL02003022">
    <property type="protein sequence ID" value="VFQ85761.1"/>
    <property type="molecule type" value="Genomic_DNA"/>
</dbReference>
<protein>
    <submittedName>
        <fullName evidence="1">Uncharacterized protein</fullName>
    </submittedName>
</protein>
<name>A0A484MA79_9ASTE</name>